<dbReference type="EMBL" id="JAIWYP010000005">
    <property type="protein sequence ID" value="KAH3825906.1"/>
    <property type="molecule type" value="Genomic_DNA"/>
</dbReference>
<keyword evidence="2" id="KW-1185">Reference proteome</keyword>
<proteinExistence type="predicted"/>
<dbReference type="Proteomes" id="UP000828390">
    <property type="component" value="Unassembled WGS sequence"/>
</dbReference>
<evidence type="ECO:0000313" key="2">
    <source>
        <dbReference type="Proteomes" id="UP000828390"/>
    </source>
</evidence>
<dbReference type="AlphaFoldDB" id="A0A9D4JVS5"/>
<gene>
    <name evidence="1" type="ORF">DPMN_127791</name>
</gene>
<reference evidence="1" key="2">
    <citation type="submission" date="2020-11" db="EMBL/GenBank/DDBJ databases">
        <authorList>
            <person name="McCartney M.A."/>
            <person name="Auch B."/>
            <person name="Kono T."/>
            <person name="Mallez S."/>
            <person name="Becker A."/>
            <person name="Gohl D.M."/>
            <person name="Silverstein K.A.T."/>
            <person name="Koren S."/>
            <person name="Bechman K.B."/>
            <person name="Herman A."/>
            <person name="Abrahante J.E."/>
            <person name="Garbe J."/>
        </authorList>
    </citation>
    <scope>NUCLEOTIDE SEQUENCE</scope>
    <source>
        <strain evidence="1">Duluth1</strain>
        <tissue evidence="1">Whole animal</tissue>
    </source>
</reference>
<protein>
    <submittedName>
        <fullName evidence="1">Uncharacterized protein</fullName>
    </submittedName>
</protein>
<sequence>MESLIELEKSIALASKVKGPKLTLGDFNFPKLLWDIEHTPSAKPGYSTSSVYYKLLEVIEDFSLT</sequence>
<organism evidence="1 2">
    <name type="scientific">Dreissena polymorpha</name>
    <name type="common">Zebra mussel</name>
    <name type="synonym">Mytilus polymorpha</name>
    <dbReference type="NCBI Taxonomy" id="45954"/>
    <lineage>
        <taxon>Eukaryota</taxon>
        <taxon>Metazoa</taxon>
        <taxon>Spiralia</taxon>
        <taxon>Lophotrochozoa</taxon>
        <taxon>Mollusca</taxon>
        <taxon>Bivalvia</taxon>
        <taxon>Autobranchia</taxon>
        <taxon>Heteroconchia</taxon>
        <taxon>Euheterodonta</taxon>
        <taxon>Imparidentia</taxon>
        <taxon>Neoheterodontei</taxon>
        <taxon>Myida</taxon>
        <taxon>Dreissenoidea</taxon>
        <taxon>Dreissenidae</taxon>
        <taxon>Dreissena</taxon>
    </lineage>
</organism>
<evidence type="ECO:0000313" key="1">
    <source>
        <dbReference type="EMBL" id="KAH3825906.1"/>
    </source>
</evidence>
<reference evidence="1" key="1">
    <citation type="journal article" date="2019" name="bioRxiv">
        <title>The Genome of the Zebra Mussel, Dreissena polymorpha: A Resource for Invasive Species Research.</title>
        <authorList>
            <person name="McCartney M.A."/>
            <person name="Auch B."/>
            <person name="Kono T."/>
            <person name="Mallez S."/>
            <person name="Zhang Y."/>
            <person name="Obille A."/>
            <person name="Becker A."/>
            <person name="Abrahante J.E."/>
            <person name="Garbe J."/>
            <person name="Badalamenti J.P."/>
            <person name="Herman A."/>
            <person name="Mangelson H."/>
            <person name="Liachko I."/>
            <person name="Sullivan S."/>
            <person name="Sone E.D."/>
            <person name="Koren S."/>
            <person name="Silverstein K.A.T."/>
            <person name="Beckman K.B."/>
            <person name="Gohl D.M."/>
        </authorList>
    </citation>
    <scope>NUCLEOTIDE SEQUENCE</scope>
    <source>
        <strain evidence="1">Duluth1</strain>
        <tissue evidence="1">Whole animal</tissue>
    </source>
</reference>
<name>A0A9D4JVS5_DREPO</name>
<accession>A0A9D4JVS5</accession>
<comment type="caution">
    <text evidence="1">The sequence shown here is derived from an EMBL/GenBank/DDBJ whole genome shotgun (WGS) entry which is preliminary data.</text>
</comment>